<dbReference type="EMBL" id="MCZK01000006">
    <property type="protein sequence ID" value="PMM77793.1"/>
    <property type="molecule type" value="Genomic_DNA"/>
</dbReference>
<name>A0A2N7KMJ9_9VIBR</name>
<comment type="caution">
    <text evidence="2">The sequence shown here is derived from an EMBL/GenBank/DDBJ whole genome shotgun (WGS) entry which is preliminary data.</text>
</comment>
<evidence type="ECO:0000256" key="1">
    <source>
        <dbReference type="SAM" id="SignalP"/>
    </source>
</evidence>
<gene>
    <name evidence="2" type="ORF">BCT49_20725</name>
</gene>
<evidence type="ECO:0000313" key="3">
    <source>
        <dbReference type="Proteomes" id="UP000235406"/>
    </source>
</evidence>
<feature type="signal peptide" evidence="1">
    <location>
        <begin position="1"/>
        <end position="24"/>
    </location>
</feature>
<protein>
    <recommendedName>
        <fullName evidence="4">Neuromedin U</fullName>
    </recommendedName>
</protein>
<reference evidence="3" key="1">
    <citation type="submission" date="2016-07" db="EMBL/GenBank/DDBJ databases">
        <title>Nontailed viruses are major unrecognized killers of bacteria in the ocean.</title>
        <authorList>
            <person name="Kauffman K."/>
            <person name="Hussain F."/>
            <person name="Yang J."/>
            <person name="Arevalo P."/>
            <person name="Brown J."/>
            <person name="Cutler M."/>
            <person name="Kelly L."/>
            <person name="Polz M.F."/>
        </authorList>
    </citation>
    <scope>NUCLEOTIDE SEQUENCE [LARGE SCALE GENOMIC DNA]</scope>
    <source>
        <strain evidence="3">10N.261.46.F8</strain>
    </source>
</reference>
<accession>A0A2N7KMJ9</accession>
<sequence>MKNNKILPLLLSCAAVAYSGSALAEAEKLSVTEKLPVKEKLSVEEAAKKSANPVSDVWMLITQNDYTFLEKEDGHHEMQNRFSFQPVMPVPIMDGEWNLVNRIVANHYSAPGDREDGDFFEGRTNGMGDTVFLSLAAPNRDDGFIWGVGPTMIAPTGTDGLTQDKWQVGPAALVARLGKETGQPMNIDSWNVGILAQQWWDVGGSDSVTESTNQADIQYFLNYRVSNTALIGMTPNIQIDWEKDGSDRFTVPVGLGYIDMFKVGPMPVRWGIELQYYVMKPDANVGATNPSEYVPYSPDWNLKFFVAPVTLNPFK</sequence>
<keyword evidence="1" id="KW-0732">Signal</keyword>
<evidence type="ECO:0000313" key="2">
    <source>
        <dbReference type="EMBL" id="PMM77793.1"/>
    </source>
</evidence>
<organism evidence="2 3">
    <name type="scientific">Vibrio lentus</name>
    <dbReference type="NCBI Taxonomy" id="136468"/>
    <lineage>
        <taxon>Bacteria</taxon>
        <taxon>Pseudomonadati</taxon>
        <taxon>Pseudomonadota</taxon>
        <taxon>Gammaproteobacteria</taxon>
        <taxon>Vibrionales</taxon>
        <taxon>Vibrionaceae</taxon>
        <taxon>Vibrio</taxon>
    </lineage>
</organism>
<feature type="chain" id="PRO_5015002512" description="Neuromedin U" evidence="1">
    <location>
        <begin position="25"/>
        <end position="315"/>
    </location>
</feature>
<dbReference type="AlphaFoldDB" id="A0A2N7KMJ9"/>
<dbReference type="RefSeq" id="WP_102433741.1">
    <property type="nucleotide sequence ID" value="NZ_CAWNVI010000006.1"/>
</dbReference>
<dbReference type="OrthoDB" id="9809066at2"/>
<proteinExistence type="predicted"/>
<dbReference type="Proteomes" id="UP000235406">
    <property type="component" value="Unassembled WGS sequence"/>
</dbReference>
<evidence type="ECO:0008006" key="4">
    <source>
        <dbReference type="Google" id="ProtNLM"/>
    </source>
</evidence>